<evidence type="ECO:0000256" key="1">
    <source>
        <dbReference type="SAM" id="Coils"/>
    </source>
</evidence>
<dbReference type="GO" id="GO:0060090">
    <property type="term" value="F:molecular adaptor activity"/>
    <property type="evidence" value="ECO:0007669"/>
    <property type="project" value="TreeGrafter"/>
</dbReference>
<dbReference type="PANTHER" id="PTHR46501:SF2">
    <property type="entry name" value="MYOMEGALIN"/>
    <property type="match status" value="1"/>
</dbReference>
<protein>
    <recommendedName>
        <fullName evidence="5">Myomegalin-like</fullName>
    </recommendedName>
</protein>
<dbReference type="GO" id="GO:0090063">
    <property type="term" value="P:positive regulation of microtubule nucleation"/>
    <property type="evidence" value="ECO:0007669"/>
    <property type="project" value="TreeGrafter"/>
</dbReference>
<reference evidence="3" key="1">
    <citation type="submission" date="2021-01" db="EMBL/GenBank/DDBJ databases">
        <title>A chromosome-scale assembly of European eel, Anguilla anguilla.</title>
        <authorList>
            <person name="Henkel C."/>
            <person name="Jong-Raadsen S.A."/>
            <person name="Dufour S."/>
            <person name="Weltzien F.-A."/>
            <person name="Palstra A.P."/>
            <person name="Pelster B."/>
            <person name="Spaink H.P."/>
            <person name="Van Den Thillart G.E."/>
            <person name="Jansen H."/>
            <person name="Zahm M."/>
            <person name="Klopp C."/>
            <person name="Cedric C."/>
            <person name="Louis A."/>
            <person name="Berthelot C."/>
            <person name="Parey E."/>
            <person name="Roest Crollius H."/>
            <person name="Montfort J."/>
            <person name="Robinson-Rechavi M."/>
            <person name="Bucao C."/>
            <person name="Bouchez O."/>
            <person name="Gislard M."/>
            <person name="Lluch J."/>
            <person name="Milhes M."/>
            <person name="Lampietro C."/>
            <person name="Lopez Roques C."/>
            <person name="Donnadieu C."/>
            <person name="Braasch I."/>
            <person name="Desvignes T."/>
            <person name="Postlethwait J."/>
            <person name="Bobe J."/>
            <person name="Guiguen Y."/>
            <person name="Dirks R."/>
        </authorList>
    </citation>
    <scope>NUCLEOTIDE SEQUENCE</scope>
    <source>
        <strain evidence="3">Tag_6206</strain>
        <tissue evidence="3">Liver</tissue>
    </source>
</reference>
<feature type="region of interest" description="Disordered" evidence="2">
    <location>
        <begin position="564"/>
        <end position="630"/>
    </location>
</feature>
<keyword evidence="1" id="KW-0175">Coiled coil</keyword>
<organism evidence="3 4">
    <name type="scientific">Anguilla anguilla</name>
    <name type="common">European freshwater eel</name>
    <name type="synonym">Muraena anguilla</name>
    <dbReference type="NCBI Taxonomy" id="7936"/>
    <lineage>
        <taxon>Eukaryota</taxon>
        <taxon>Metazoa</taxon>
        <taxon>Chordata</taxon>
        <taxon>Craniata</taxon>
        <taxon>Vertebrata</taxon>
        <taxon>Euteleostomi</taxon>
        <taxon>Actinopterygii</taxon>
        <taxon>Neopterygii</taxon>
        <taxon>Teleostei</taxon>
        <taxon>Anguilliformes</taxon>
        <taxon>Anguillidae</taxon>
        <taxon>Anguilla</taxon>
    </lineage>
</organism>
<gene>
    <name evidence="3" type="ORF">ANANG_G00125710</name>
</gene>
<evidence type="ECO:0008006" key="5">
    <source>
        <dbReference type="Google" id="ProtNLM"/>
    </source>
</evidence>
<sequence>MKALSDLPPDAHSYPELSGYLPLSHQAFHQPQLTSTDRSTTLKGDVDVLENSALWEAPHASLPVKAGTYGTISSGSSGYRSGTNYTGTDLIEEHLREIRGLRQQLEDSVRTNERLRQQLEDRLASVGRNSGAPTNIYIQGLESLSQLTNENRALKEEVLALQARLQASRDSCKEVEHLQEEVLMGRAQLKEVELEVEEWREEVRRLQAHGCQQGQEIQQLKQERQTSQEHNNRLHHEVNLLQQQLSESRRLLHSLQCELQVYDRMCRSGKNPYSGYGGELTYPGTPSSQELGELLVEVRGLRAQLERSVQENGALRAQLEQQLGGAVVVARGDRRPHTIPVSPQRDGVYKRQLFHDPAPSPPVRDTGLFNSASPYASLTGLEDPQLTANDALDPHADLEGEAPDGSFANKNGRHAVGHVDDFTALQQQVLEGKALVHKMKGALLDLDPSEVPDYGGVTDLLADAKTLQQILEEAASLLKMFWRAALPDSERLAQHVQKEQALQKEVHNLKLQVTKQDEVLQGTVERLRSTNRTKEGMERFIISQLSRTRDVLKKARSNLQKNEFKISSLSSSSSSTSPYPAKAEVLRGAGDQPPDWGIMSPRSRLPGGGATSQRPARKRGGQRLLQVATN</sequence>
<feature type="region of interest" description="Disordered" evidence="2">
    <location>
        <begin position="354"/>
        <end position="413"/>
    </location>
</feature>
<evidence type="ECO:0000313" key="3">
    <source>
        <dbReference type="EMBL" id="KAG5847406.1"/>
    </source>
</evidence>
<dbReference type="PANTHER" id="PTHR46501">
    <property type="entry name" value="MYOMEGALIN"/>
    <property type="match status" value="1"/>
</dbReference>
<dbReference type="GO" id="GO:0005794">
    <property type="term" value="C:Golgi apparatus"/>
    <property type="evidence" value="ECO:0007669"/>
    <property type="project" value="TreeGrafter"/>
</dbReference>
<dbReference type="GO" id="GO:1903358">
    <property type="term" value="P:regulation of Golgi organization"/>
    <property type="evidence" value="ECO:0007669"/>
    <property type="project" value="TreeGrafter"/>
</dbReference>
<keyword evidence="4" id="KW-1185">Reference proteome</keyword>
<feature type="coiled-coil region" evidence="1">
    <location>
        <begin position="91"/>
        <end position="258"/>
    </location>
</feature>
<dbReference type="EMBL" id="JAFIRN010000006">
    <property type="protein sequence ID" value="KAG5847406.1"/>
    <property type="molecule type" value="Genomic_DNA"/>
</dbReference>
<feature type="compositionally biased region" description="Low complexity" evidence="2">
    <location>
        <begin position="567"/>
        <end position="577"/>
    </location>
</feature>
<dbReference type="Proteomes" id="UP001044222">
    <property type="component" value="Chromosome 6"/>
</dbReference>
<dbReference type="AlphaFoldDB" id="A0A9D3RZT8"/>
<evidence type="ECO:0000256" key="2">
    <source>
        <dbReference type="SAM" id="MobiDB-lite"/>
    </source>
</evidence>
<proteinExistence type="predicted"/>
<comment type="caution">
    <text evidence="3">The sequence shown here is derived from an EMBL/GenBank/DDBJ whole genome shotgun (WGS) entry which is preliminary data.</text>
</comment>
<evidence type="ECO:0000313" key="4">
    <source>
        <dbReference type="Proteomes" id="UP001044222"/>
    </source>
</evidence>
<dbReference type="GO" id="GO:0007098">
    <property type="term" value="P:centrosome cycle"/>
    <property type="evidence" value="ECO:0007669"/>
    <property type="project" value="TreeGrafter"/>
</dbReference>
<dbReference type="InterPro" id="IPR052593">
    <property type="entry name" value="MT-associated_AKAP9-binding"/>
</dbReference>
<accession>A0A9D3RZT8</accession>
<dbReference type="GO" id="GO:0005813">
    <property type="term" value="C:centrosome"/>
    <property type="evidence" value="ECO:0007669"/>
    <property type="project" value="TreeGrafter"/>
</dbReference>
<name>A0A9D3RZT8_ANGAN</name>